<keyword evidence="1" id="KW-0677">Repeat</keyword>
<evidence type="ECO:0000256" key="1">
    <source>
        <dbReference type="ARBA" id="ARBA00022737"/>
    </source>
</evidence>
<dbReference type="SUPFAM" id="SSF81901">
    <property type="entry name" value="HCP-like"/>
    <property type="match status" value="1"/>
</dbReference>
<dbReference type="EMBL" id="JAGMUX010000022">
    <property type="protein sequence ID" value="KAH7230673.1"/>
    <property type="molecule type" value="Genomic_DNA"/>
</dbReference>
<evidence type="ECO:0000313" key="3">
    <source>
        <dbReference type="EMBL" id="KAH7230673.1"/>
    </source>
</evidence>
<evidence type="ECO:0008006" key="5">
    <source>
        <dbReference type="Google" id="ProtNLM"/>
    </source>
</evidence>
<evidence type="ECO:0000256" key="2">
    <source>
        <dbReference type="ARBA" id="ARBA00023043"/>
    </source>
</evidence>
<keyword evidence="2" id="KW-0040">ANK repeat</keyword>
<organism evidence="3 4">
    <name type="scientific">Fusarium redolens</name>
    <dbReference type="NCBI Taxonomy" id="48865"/>
    <lineage>
        <taxon>Eukaryota</taxon>
        <taxon>Fungi</taxon>
        <taxon>Dikarya</taxon>
        <taxon>Ascomycota</taxon>
        <taxon>Pezizomycotina</taxon>
        <taxon>Sordariomycetes</taxon>
        <taxon>Hypocreomycetidae</taxon>
        <taxon>Hypocreales</taxon>
        <taxon>Nectriaceae</taxon>
        <taxon>Fusarium</taxon>
        <taxon>Fusarium redolens species complex</taxon>
    </lineage>
</organism>
<accession>A0A9P9G1N1</accession>
<dbReference type="InterPro" id="IPR036770">
    <property type="entry name" value="Ankyrin_rpt-contain_sf"/>
</dbReference>
<name>A0A9P9G1N1_FUSRE</name>
<sequence length="401" mass="44092">AALQPHPDHALLKLEYISIFPASLLSQILSSLERISEIPDDRRAAEACFLLSQCHINGVGNEQSDEKGLYWLKKATSLGHQVAHLVQAQITGQENTFFDPWDLITPLDPDAYPVNVSDTPEKILQFLAENSNLTSNFNGSQDSIVHWAATFGLPQHLCLFLDVYPELIEDKNVVGETPLICATRHGNASCIIELFLRGANVDHASFAGETALHWLVSFPDEAVETMGTILFSRLSLFSYALVRNQAPNVVITGLKIVPGTPLSRAVTLGRQAVVTFLLQRGADCFFSGLNRFNVDALEKAGAAGNYEMPDIHERELLPIHRACQNHDDQMLSLILGHQSTMLPGWAGKTAPPRGILAAFRADQDDGLGCINYCSYSLLGYACDPNSRFSRMCIHGPRQKEA</sequence>
<feature type="non-terminal residue" evidence="3">
    <location>
        <position position="401"/>
    </location>
</feature>
<dbReference type="InterPro" id="IPR011990">
    <property type="entry name" value="TPR-like_helical_dom_sf"/>
</dbReference>
<dbReference type="Gene3D" id="1.25.40.20">
    <property type="entry name" value="Ankyrin repeat-containing domain"/>
    <property type="match status" value="2"/>
</dbReference>
<dbReference type="OrthoDB" id="4062651at2759"/>
<feature type="non-terminal residue" evidence="3">
    <location>
        <position position="1"/>
    </location>
</feature>
<dbReference type="GeneID" id="70230842"/>
<dbReference type="SMART" id="SM00248">
    <property type="entry name" value="ANK"/>
    <property type="match status" value="5"/>
</dbReference>
<dbReference type="Proteomes" id="UP000720189">
    <property type="component" value="Unassembled WGS sequence"/>
</dbReference>
<dbReference type="InterPro" id="IPR002110">
    <property type="entry name" value="Ankyrin_rpt"/>
</dbReference>
<reference evidence="3" key="1">
    <citation type="journal article" date="2021" name="Nat. Commun.">
        <title>Genetic determinants of endophytism in the Arabidopsis root mycobiome.</title>
        <authorList>
            <person name="Mesny F."/>
            <person name="Miyauchi S."/>
            <person name="Thiergart T."/>
            <person name="Pickel B."/>
            <person name="Atanasova L."/>
            <person name="Karlsson M."/>
            <person name="Huettel B."/>
            <person name="Barry K.W."/>
            <person name="Haridas S."/>
            <person name="Chen C."/>
            <person name="Bauer D."/>
            <person name="Andreopoulos W."/>
            <person name="Pangilinan J."/>
            <person name="LaButti K."/>
            <person name="Riley R."/>
            <person name="Lipzen A."/>
            <person name="Clum A."/>
            <person name="Drula E."/>
            <person name="Henrissat B."/>
            <person name="Kohler A."/>
            <person name="Grigoriev I.V."/>
            <person name="Martin F.M."/>
            <person name="Hacquard S."/>
        </authorList>
    </citation>
    <scope>NUCLEOTIDE SEQUENCE</scope>
    <source>
        <strain evidence="3">MPI-CAGE-AT-0023</strain>
    </source>
</reference>
<dbReference type="PANTHER" id="PTHR24198:SF165">
    <property type="entry name" value="ANKYRIN REPEAT-CONTAINING PROTEIN-RELATED"/>
    <property type="match status" value="1"/>
</dbReference>
<dbReference type="PANTHER" id="PTHR24198">
    <property type="entry name" value="ANKYRIN REPEAT AND PROTEIN KINASE DOMAIN-CONTAINING PROTEIN"/>
    <property type="match status" value="1"/>
</dbReference>
<dbReference type="Gene3D" id="1.25.40.10">
    <property type="entry name" value="Tetratricopeptide repeat domain"/>
    <property type="match status" value="1"/>
</dbReference>
<dbReference type="Pfam" id="PF12796">
    <property type="entry name" value="Ank_2"/>
    <property type="match status" value="1"/>
</dbReference>
<protein>
    <recommendedName>
        <fullName evidence="5">Ankyrin</fullName>
    </recommendedName>
</protein>
<dbReference type="InterPro" id="IPR006597">
    <property type="entry name" value="Sel1-like"/>
</dbReference>
<dbReference type="SUPFAM" id="SSF48403">
    <property type="entry name" value="Ankyrin repeat"/>
    <property type="match status" value="1"/>
</dbReference>
<comment type="caution">
    <text evidence="3">The sequence shown here is derived from an EMBL/GenBank/DDBJ whole genome shotgun (WGS) entry which is preliminary data.</text>
</comment>
<dbReference type="SMART" id="SM00671">
    <property type="entry name" value="SEL1"/>
    <property type="match status" value="1"/>
</dbReference>
<gene>
    <name evidence="3" type="ORF">BKA55DRAFT_715599</name>
</gene>
<evidence type="ECO:0000313" key="4">
    <source>
        <dbReference type="Proteomes" id="UP000720189"/>
    </source>
</evidence>
<dbReference type="AlphaFoldDB" id="A0A9P9G1N1"/>
<keyword evidence="4" id="KW-1185">Reference proteome</keyword>
<dbReference type="RefSeq" id="XP_046043311.1">
    <property type="nucleotide sequence ID" value="XM_046200888.1"/>
</dbReference>
<proteinExistence type="predicted"/>